<gene>
    <name evidence="3" type="ORF">FTW19_16600</name>
</gene>
<reference evidence="3 4" key="1">
    <citation type="submission" date="2019-08" db="EMBL/GenBank/DDBJ databases">
        <title>Complete genome sequence of Terriglobus albidus strain ORNL.</title>
        <authorList>
            <person name="Podar M."/>
        </authorList>
    </citation>
    <scope>NUCLEOTIDE SEQUENCE [LARGE SCALE GENOMIC DNA]</scope>
    <source>
        <strain evidence="3 4">ORNL</strain>
    </source>
</reference>
<dbReference type="Gene3D" id="1.20.58.2150">
    <property type="match status" value="1"/>
</dbReference>
<dbReference type="KEGG" id="talb:FTW19_16600"/>
<dbReference type="Gene3D" id="3.20.20.520">
    <property type="entry name" value="Glycosyl hydrolase family 115"/>
    <property type="match status" value="1"/>
</dbReference>
<evidence type="ECO:0000313" key="4">
    <source>
        <dbReference type="Proteomes" id="UP000321820"/>
    </source>
</evidence>
<dbReference type="SUPFAM" id="SSF55545">
    <property type="entry name" value="beta-N-acetylhexosaminidase-like domain"/>
    <property type="match status" value="1"/>
</dbReference>
<dbReference type="EMBL" id="CP042806">
    <property type="protein sequence ID" value="QEE29473.1"/>
    <property type="molecule type" value="Genomic_DNA"/>
</dbReference>
<dbReference type="Pfam" id="PF15979">
    <property type="entry name" value="Glyco_hydro_115"/>
    <property type="match status" value="1"/>
</dbReference>
<name>A0A5B9EBC2_9BACT</name>
<dbReference type="GO" id="GO:0016787">
    <property type="term" value="F:hydrolase activity"/>
    <property type="evidence" value="ECO:0007669"/>
    <property type="project" value="UniProtKB-KW"/>
</dbReference>
<dbReference type="Proteomes" id="UP000321820">
    <property type="component" value="Chromosome"/>
</dbReference>
<dbReference type="InterPro" id="IPR031924">
    <property type="entry name" value="GH115"/>
</dbReference>
<evidence type="ECO:0000259" key="2">
    <source>
        <dbReference type="Pfam" id="PF17829"/>
    </source>
</evidence>
<dbReference type="GO" id="GO:0005975">
    <property type="term" value="P:carbohydrate metabolic process"/>
    <property type="evidence" value="ECO:0007669"/>
    <property type="project" value="UniProtKB-ARBA"/>
</dbReference>
<feature type="domain" description="Gylcosyl hydrolase 115 C-terminal" evidence="2">
    <location>
        <begin position="725"/>
        <end position="845"/>
    </location>
</feature>
<accession>A0A5B9EBC2</accession>
<dbReference type="PANTHER" id="PTHR37842:SF2">
    <property type="entry name" value="GYLCOSYL HYDROLASE 115 C-TERMINAL DOMAIN-CONTAINING PROTEIN"/>
    <property type="match status" value="1"/>
</dbReference>
<dbReference type="InterPro" id="IPR041437">
    <property type="entry name" value="GH115_C"/>
</dbReference>
<dbReference type="OrthoDB" id="8727830at2"/>
<evidence type="ECO:0000313" key="3">
    <source>
        <dbReference type="EMBL" id="QEE29473.1"/>
    </source>
</evidence>
<dbReference type="InterPro" id="IPR029018">
    <property type="entry name" value="Hex-like_dom2"/>
</dbReference>
<sequence length="849" mass="94320">MKMPLYFLAGLPSNRENALVEAVMRILGWVLPLGMLCAVSGAQVVTDTPKTPREFDLVRGGKSASLVVSQEDPETARLAVKLFADDLERVTGVKPQVVDSVPADGDAVVIGTVDHSPVLNSLHQENALSALRGKWESGAVFLVPNNNRKLLVVAGSDRRGTAYELLGISRAMGVSPWYWWADVPVQKHRSVSVRQGWTTNEPTVKYRGIFLNDEDWGLRPWAARKMDPELNNIGPRTYEHIFELLLRLRANLLWPAMHPGTLAFNAVPENAKLADRWGIVMGASHSEAMLRNNVGEWDEKHDGPWNYQVNKPAIDTYWDKRIAENGAYENFYTVGMRGVHDTGLEATGTKEVKARLVESVIASQQEILRKHGHSDAPQVDWLYKESIDLYRVGMKIPVDVTLGWTDDNYGYIRQMPNAEERKRAGGSALYYHVSYWGFPHDHLWLATTPLSLMQEELTKAYEHEVRKLWVLNVGDLKPSEVQMDYFLQLAWDEPAIAKESQAAFLERWMREQFGVAMAKPAADLVAESYRLNFIRRPEFMGFNGYDDGVNRTAFNPLAWGDENVQRMHVWDALVRREQAVVLPASLKPAWFELVQYPIEGAAAQNAKFLWADRAVLDAHEGAAAKAQDAAAKSHAAYDSVQHLTEEYNSLEGGKWAGMMSSHPRERHVFEMPAISMENNVALPVTWGEGKEALVSAVNGAHAVSKTGGVRILPDLGVSGGSLELQEGGAAQYALHVAATGDATLAIDLLPDFPVDSDHTLRYEVQVDDGAWMSQDASGTEVERPGISAWKTNVLRGFAEQTIALPKLKAGRHIVRIRYAGDPGVVIEHVALSFTGAPPAYPVPPERARR</sequence>
<organism evidence="3 4">
    <name type="scientific">Terriglobus albidus</name>
    <dbReference type="NCBI Taxonomy" id="1592106"/>
    <lineage>
        <taxon>Bacteria</taxon>
        <taxon>Pseudomonadati</taxon>
        <taxon>Acidobacteriota</taxon>
        <taxon>Terriglobia</taxon>
        <taxon>Terriglobales</taxon>
        <taxon>Acidobacteriaceae</taxon>
        <taxon>Terriglobus</taxon>
    </lineage>
</organism>
<dbReference type="Gene3D" id="2.60.120.1620">
    <property type="match status" value="1"/>
</dbReference>
<dbReference type="InterPro" id="IPR042301">
    <property type="entry name" value="GH115_sf"/>
</dbReference>
<dbReference type="Gene3D" id="3.30.379.10">
    <property type="entry name" value="Chitobiase/beta-hexosaminidase domain 2-like"/>
    <property type="match status" value="1"/>
</dbReference>
<proteinExistence type="predicted"/>
<dbReference type="PANTHER" id="PTHR37842">
    <property type="match status" value="1"/>
</dbReference>
<keyword evidence="4" id="KW-1185">Reference proteome</keyword>
<dbReference type="Pfam" id="PF17829">
    <property type="entry name" value="GH115_C"/>
    <property type="match status" value="1"/>
</dbReference>
<evidence type="ECO:0000256" key="1">
    <source>
        <dbReference type="ARBA" id="ARBA00022801"/>
    </source>
</evidence>
<keyword evidence="1" id="KW-0378">Hydrolase</keyword>
<protein>
    <recommendedName>
        <fullName evidence="2">Gylcosyl hydrolase 115 C-terminal domain-containing protein</fullName>
    </recommendedName>
</protein>
<dbReference type="AlphaFoldDB" id="A0A5B9EBC2"/>